<dbReference type="InterPro" id="IPR051531">
    <property type="entry name" value="N-acetyltransferase"/>
</dbReference>
<keyword evidence="3" id="KW-1185">Reference proteome</keyword>
<protein>
    <submittedName>
        <fullName evidence="2">GNAT family N-acetyltransferase</fullName>
    </submittedName>
</protein>
<proteinExistence type="predicted"/>
<evidence type="ECO:0000313" key="3">
    <source>
        <dbReference type="Proteomes" id="UP000663400"/>
    </source>
</evidence>
<dbReference type="InterPro" id="IPR016181">
    <property type="entry name" value="Acyl_CoA_acyltransferase"/>
</dbReference>
<evidence type="ECO:0000313" key="2">
    <source>
        <dbReference type="EMBL" id="QSX74185.1"/>
    </source>
</evidence>
<dbReference type="PANTHER" id="PTHR43792">
    <property type="entry name" value="GNAT FAMILY, PUTATIVE (AFU_ORTHOLOGUE AFUA_3G00765)-RELATED-RELATED"/>
    <property type="match status" value="1"/>
</dbReference>
<organism evidence="2 3">
    <name type="scientific">Lysobacter arenosi</name>
    <dbReference type="NCBI Taxonomy" id="2795387"/>
    <lineage>
        <taxon>Bacteria</taxon>
        <taxon>Pseudomonadati</taxon>
        <taxon>Pseudomonadota</taxon>
        <taxon>Gammaproteobacteria</taxon>
        <taxon>Lysobacterales</taxon>
        <taxon>Lysobacteraceae</taxon>
        <taxon>Lysobacter</taxon>
    </lineage>
</organism>
<dbReference type="InterPro" id="IPR000182">
    <property type="entry name" value="GNAT_dom"/>
</dbReference>
<dbReference type="Gene3D" id="3.40.630.30">
    <property type="match status" value="1"/>
</dbReference>
<dbReference type="RefSeq" id="WP_200607857.1">
    <property type="nucleotide sequence ID" value="NZ_CP071517.1"/>
</dbReference>
<dbReference type="PANTHER" id="PTHR43792:SF1">
    <property type="entry name" value="N-ACETYLTRANSFERASE DOMAIN-CONTAINING PROTEIN"/>
    <property type="match status" value="1"/>
</dbReference>
<sequence>MTLILQTQRLNLRELNELDAPFILELLTDPSFLENIGDRGVSDLDSALNYIRTGPGDSYARNGYGLWLVELKDSGIPVGTCGLIRRDTLPAADIGYAFLPRHWGQGYAVEACAAVRDRALRTLAMPQLLAIVSPGNDASIKVLERIGLSFREMVQLGADAEQLKLYSLDA</sequence>
<feature type="domain" description="N-acetyltransferase" evidence="1">
    <location>
        <begin position="10"/>
        <end position="170"/>
    </location>
</feature>
<accession>A0ABX7R8W5</accession>
<gene>
    <name evidence="2" type="ORF">HIV01_013375</name>
</gene>
<dbReference type="Pfam" id="PF13302">
    <property type="entry name" value="Acetyltransf_3"/>
    <property type="match status" value="1"/>
</dbReference>
<reference evidence="2 3" key="1">
    <citation type="submission" date="2021-02" db="EMBL/GenBank/DDBJ databases">
        <title>Lysobacter arenosi sp. nov., isolated from soil of gangwondo yeongwol, south Korea.</title>
        <authorList>
            <person name="Kim K.R."/>
            <person name="Kim K.H."/>
            <person name="Jeon C.O."/>
        </authorList>
    </citation>
    <scope>NUCLEOTIDE SEQUENCE [LARGE SCALE GENOMIC DNA]</scope>
    <source>
        <strain evidence="2 3">R7</strain>
    </source>
</reference>
<name>A0ABX7R8W5_9GAMM</name>
<evidence type="ECO:0000259" key="1">
    <source>
        <dbReference type="PROSITE" id="PS51186"/>
    </source>
</evidence>
<dbReference type="SUPFAM" id="SSF55729">
    <property type="entry name" value="Acyl-CoA N-acyltransferases (Nat)"/>
    <property type="match status" value="1"/>
</dbReference>
<dbReference type="EMBL" id="CP071517">
    <property type="protein sequence ID" value="QSX74185.1"/>
    <property type="molecule type" value="Genomic_DNA"/>
</dbReference>
<dbReference type="PROSITE" id="PS51186">
    <property type="entry name" value="GNAT"/>
    <property type="match status" value="1"/>
</dbReference>
<dbReference type="Proteomes" id="UP000663400">
    <property type="component" value="Chromosome"/>
</dbReference>